<protein>
    <recommendedName>
        <fullName evidence="3">NERD domain-containing protein</fullName>
    </recommendedName>
</protein>
<name>A0A1S2NFR2_9BURK</name>
<dbReference type="AlphaFoldDB" id="A0A1S2NFR2"/>
<gene>
    <name evidence="1" type="ORF">LO55_4953</name>
</gene>
<comment type="caution">
    <text evidence="1">The sequence shown here is derived from an EMBL/GenBank/DDBJ whole genome shotgun (WGS) entry which is preliminary data.</text>
</comment>
<dbReference type="EMBL" id="JRYB01000001">
    <property type="protein sequence ID" value="OIJ43931.1"/>
    <property type="molecule type" value="Genomic_DNA"/>
</dbReference>
<sequence length="217" mass="24884">MLERPTPPRNAACQILRILTLLAMPVGDRSTTGINTMDHFENIAKTLLERDGYWVFQSFKVQLSPEQKRRIDNSKWSIPRPEIDLLALNVPKSTVIAFEVKSFFDSAGVALADLAADHAVPTGRYKLFTCKRYRDIVFEQLHEDLLRLGMITPAFQIRLGLIAGNGRKGDIDKLREHFIQRQWEFWTPEDVKLRVQKFSSEGYSNDPAVITAKILQR</sequence>
<proteinExistence type="predicted"/>
<organism evidence="1 2">
    <name type="scientific">Massilia timonae</name>
    <dbReference type="NCBI Taxonomy" id="47229"/>
    <lineage>
        <taxon>Bacteria</taxon>
        <taxon>Pseudomonadati</taxon>
        <taxon>Pseudomonadota</taxon>
        <taxon>Betaproteobacteria</taxon>
        <taxon>Burkholderiales</taxon>
        <taxon>Oxalobacteraceae</taxon>
        <taxon>Telluria group</taxon>
        <taxon>Massilia</taxon>
    </lineage>
</organism>
<accession>A0A1S2NFR2</accession>
<dbReference type="Proteomes" id="UP000180246">
    <property type="component" value="Unassembled WGS sequence"/>
</dbReference>
<reference evidence="1 2" key="1">
    <citation type="submission" date="2014-10" db="EMBL/GenBank/DDBJ databases">
        <authorList>
            <person name="Seo M.-J."/>
            <person name="Seok Y.J."/>
            <person name="Cha I.-T."/>
        </authorList>
    </citation>
    <scope>NUCLEOTIDE SEQUENCE [LARGE SCALE GENOMIC DNA]</scope>
    <source>
        <strain evidence="1 2">NEU</strain>
    </source>
</reference>
<evidence type="ECO:0000313" key="2">
    <source>
        <dbReference type="Proteomes" id="UP000180246"/>
    </source>
</evidence>
<evidence type="ECO:0000313" key="1">
    <source>
        <dbReference type="EMBL" id="OIJ43931.1"/>
    </source>
</evidence>
<evidence type="ECO:0008006" key="3">
    <source>
        <dbReference type="Google" id="ProtNLM"/>
    </source>
</evidence>